<dbReference type="PANTHER" id="PTHR13847:SF281">
    <property type="entry name" value="FAD DEPENDENT OXIDOREDUCTASE DOMAIN-CONTAINING PROTEIN"/>
    <property type="match status" value="1"/>
</dbReference>
<dbReference type="Pfam" id="PF01266">
    <property type="entry name" value="DAO"/>
    <property type="match status" value="1"/>
</dbReference>
<name>A0A4V2MLR3_9SPHI</name>
<evidence type="ECO:0000313" key="3">
    <source>
        <dbReference type="EMBL" id="TCD03067.1"/>
    </source>
</evidence>
<comment type="caution">
    <text evidence="3">The sequence shown here is derived from an EMBL/GenBank/DDBJ whole genome shotgun (WGS) entry which is preliminary data.</text>
</comment>
<evidence type="ECO:0000256" key="1">
    <source>
        <dbReference type="SAM" id="Phobius"/>
    </source>
</evidence>
<dbReference type="EMBL" id="SJSL01000001">
    <property type="protein sequence ID" value="TCD03067.1"/>
    <property type="molecule type" value="Genomic_DNA"/>
</dbReference>
<protein>
    <submittedName>
        <fullName evidence="3">FAD-binding oxidoreductase</fullName>
    </submittedName>
</protein>
<dbReference type="InterPro" id="IPR036188">
    <property type="entry name" value="FAD/NAD-bd_sf"/>
</dbReference>
<dbReference type="PANTHER" id="PTHR13847">
    <property type="entry name" value="SARCOSINE DEHYDROGENASE-RELATED"/>
    <property type="match status" value="1"/>
</dbReference>
<feature type="domain" description="FAD dependent oxidoreductase" evidence="2">
    <location>
        <begin position="17"/>
        <end position="373"/>
    </location>
</feature>
<feature type="transmembrane region" description="Helical" evidence="1">
    <location>
        <begin position="12"/>
        <end position="34"/>
    </location>
</feature>
<sequence>MTAAISYWEKLHFFNFDVLIIGSGIVGLSAAIALKEKEPSLNVAVLERGLIPSGASTKNAGFACFGSISELIEQEKSCGTDGLHRLIESRWKGLLKLRKLLGDEAITYRNYGGYELFRPAEKTISSLCVSKISHFNELIKDIVNQSDTFKPADDKIADFGFNEVETLIVNELEAQIDSGKMMRAMLKKAGAAGVLIFNNCKVNSFEQSGSGYIVRTADGNFSCGKLLVCTNAFVKDLIPDLDIIPGRGQVIITSPIPDLKIKGTFHYDKGYYYFRNIGNRVLLGGGRNLDFLTEQTTEFGSTELVQHALHKLLTEVILPGIDFEIEQSWSGIMAFGSAITPIVKELENGVFCAVRCNGMGIAIGNQTGCDVAELILTKL</sequence>
<reference evidence="3 4" key="1">
    <citation type="submission" date="2019-02" db="EMBL/GenBank/DDBJ databases">
        <title>Pedobacter sp. RP-1-14 sp. nov., isolated from Arctic soil.</title>
        <authorList>
            <person name="Dahal R.H."/>
        </authorList>
    </citation>
    <scope>NUCLEOTIDE SEQUENCE [LARGE SCALE GENOMIC DNA]</scope>
    <source>
        <strain evidence="3 4">RP-1-14</strain>
    </source>
</reference>
<proteinExistence type="predicted"/>
<keyword evidence="4" id="KW-1185">Reference proteome</keyword>
<organism evidence="3 4">
    <name type="scientific">Pedobacter psychroterrae</name>
    <dbReference type="NCBI Taxonomy" id="2530453"/>
    <lineage>
        <taxon>Bacteria</taxon>
        <taxon>Pseudomonadati</taxon>
        <taxon>Bacteroidota</taxon>
        <taxon>Sphingobacteriia</taxon>
        <taxon>Sphingobacteriales</taxon>
        <taxon>Sphingobacteriaceae</taxon>
        <taxon>Pedobacter</taxon>
    </lineage>
</organism>
<accession>A0A4V2MLR3</accession>
<keyword evidence="1" id="KW-0472">Membrane</keyword>
<dbReference type="RefSeq" id="WP_131593313.1">
    <property type="nucleotide sequence ID" value="NZ_SJSL01000001.1"/>
</dbReference>
<dbReference type="InterPro" id="IPR006076">
    <property type="entry name" value="FAD-dep_OxRdtase"/>
</dbReference>
<evidence type="ECO:0000313" key="4">
    <source>
        <dbReference type="Proteomes" id="UP000293347"/>
    </source>
</evidence>
<evidence type="ECO:0000259" key="2">
    <source>
        <dbReference type="Pfam" id="PF01266"/>
    </source>
</evidence>
<dbReference type="OrthoDB" id="1491488at2"/>
<keyword evidence="1" id="KW-0812">Transmembrane</keyword>
<dbReference type="GO" id="GO:0005737">
    <property type="term" value="C:cytoplasm"/>
    <property type="evidence" value="ECO:0007669"/>
    <property type="project" value="TreeGrafter"/>
</dbReference>
<dbReference type="Gene3D" id="3.30.9.10">
    <property type="entry name" value="D-Amino Acid Oxidase, subunit A, domain 2"/>
    <property type="match status" value="1"/>
</dbReference>
<dbReference type="Proteomes" id="UP000293347">
    <property type="component" value="Unassembled WGS sequence"/>
</dbReference>
<dbReference type="Gene3D" id="3.50.50.60">
    <property type="entry name" value="FAD/NAD(P)-binding domain"/>
    <property type="match status" value="1"/>
</dbReference>
<keyword evidence="1" id="KW-1133">Transmembrane helix</keyword>
<gene>
    <name evidence="3" type="ORF">EZ437_03555</name>
</gene>
<dbReference type="AlphaFoldDB" id="A0A4V2MLR3"/>
<dbReference type="SUPFAM" id="SSF51905">
    <property type="entry name" value="FAD/NAD(P)-binding domain"/>
    <property type="match status" value="1"/>
</dbReference>